<name>A0A1V1NYY4_9BACT</name>
<organism evidence="1 2">
    <name type="scientific">Candidatus Magnetoglobus multicellularis str. Araruama</name>
    <dbReference type="NCBI Taxonomy" id="890399"/>
    <lineage>
        <taxon>Bacteria</taxon>
        <taxon>Pseudomonadati</taxon>
        <taxon>Thermodesulfobacteriota</taxon>
        <taxon>Desulfobacteria</taxon>
        <taxon>Desulfobacterales</taxon>
        <taxon>Desulfobacteraceae</taxon>
        <taxon>Candidatus Magnetoglobus</taxon>
    </lineage>
</organism>
<reference evidence="2" key="1">
    <citation type="submission" date="2012-11" db="EMBL/GenBank/DDBJ databases">
        <authorList>
            <person name="Lucero-Rivera Y.E."/>
            <person name="Tovar-Ramirez D."/>
        </authorList>
    </citation>
    <scope>NUCLEOTIDE SEQUENCE [LARGE SCALE GENOMIC DNA]</scope>
    <source>
        <strain evidence="2">Araruama</strain>
    </source>
</reference>
<comment type="caution">
    <text evidence="1">The sequence shown here is derived from an EMBL/GenBank/DDBJ whole genome shotgun (WGS) entry which is preliminary data.</text>
</comment>
<dbReference type="Proteomes" id="UP000189670">
    <property type="component" value="Unassembled WGS sequence"/>
</dbReference>
<accession>A0A1V1NYY4</accession>
<protein>
    <submittedName>
        <fullName evidence="1">Uncharacterized protein</fullName>
    </submittedName>
</protein>
<feature type="non-terminal residue" evidence="1">
    <location>
        <position position="75"/>
    </location>
</feature>
<proteinExistence type="predicted"/>
<gene>
    <name evidence="1" type="ORF">OMM_11233</name>
</gene>
<sequence length="75" mass="8513">MLHYFFTDDLFNVTYKSIMVESSNIHQLWLSAENIGGINNGDTMSSWPDLTDLSNDLFQAINDSKPTYHTNVING</sequence>
<evidence type="ECO:0000313" key="2">
    <source>
        <dbReference type="Proteomes" id="UP000189670"/>
    </source>
</evidence>
<dbReference type="EMBL" id="ATBP01001220">
    <property type="protein sequence ID" value="ETR67773.1"/>
    <property type="molecule type" value="Genomic_DNA"/>
</dbReference>
<evidence type="ECO:0000313" key="1">
    <source>
        <dbReference type="EMBL" id="ETR67773.1"/>
    </source>
</evidence>
<dbReference type="AlphaFoldDB" id="A0A1V1NYY4"/>